<evidence type="ECO:0000256" key="9">
    <source>
        <dbReference type="ARBA" id="ARBA00022989"/>
    </source>
</evidence>
<feature type="region of interest" description="Disordered" evidence="13">
    <location>
        <begin position="514"/>
        <end position="541"/>
    </location>
</feature>
<protein>
    <recommendedName>
        <fullName evidence="14">Protein kinase domain-containing protein</fullName>
    </recommendedName>
</protein>
<dbReference type="OrthoDB" id="4062651at2759"/>
<dbReference type="GO" id="GO:0004674">
    <property type="term" value="F:protein serine/threonine kinase activity"/>
    <property type="evidence" value="ECO:0007669"/>
    <property type="project" value="UniProtKB-KW"/>
</dbReference>
<keyword evidence="10" id="KW-0472">Membrane</keyword>
<dbReference type="PROSITE" id="PS00108">
    <property type="entry name" value="PROTEIN_KINASE_ST"/>
    <property type="match status" value="1"/>
</dbReference>
<organism evidence="15 16">
    <name type="scientific">Eragrostis curvula</name>
    <name type="common">weeping love grass</name>
    <dbReference type="NCBI Taxonomy" id="38414"/>
    <lineage>
        <taxon>Eukaryota</taxon>
        <taxon>Viridiplantae</taxon>
        <taxon>Streptophyta</taxon>
        <taxon>Embryophyta</taxon>
        <taxon>Tracheophyta</taxon>
        <taxon>Spermatophyta</taxon>
        <taxon>Magnoliopsida</taxon>
        <taxon>Liliopsida</taxon>
        <taxon>Poales</taxon>
        <taxon>Poaceae</taxon>
        <taxon>PACMAD clade</taxon>
        <taxon>Chloridoideae</taxon>
        <taxon>Eragrostideae</taxon>
        <taxon>Eragrostidinae</taxon>
        <taxon>Eragrostis</taxon>
    </lineage>
</organism>
<dbReference type="Pfam" id="PF07714">
    <property type="entry name" value="PK_Tyr_Ser-Thr"/>
    <property type="match status" value="1"/>
</dbReference>
<dbReference type="InterPro" id="IPR011009">
    <property type="entry name" value="Kinase-like_dom_sf"/>
</dbReference>
<evidence type="ECO:0000256" key="6">
    <source>
        <dbReference type="ARBA" id="ARBA00022741"/>
    </source>
</evidence>
<dbReference type="PROSITE" id="PS50011">
    <property type="entry name" value="PROTEIN_KINASE_DOM"/>
    <property type="match status" value="1"/>
</dbReference>
<dbReference type="PANTHER" id="PTHR47989">
    <property type="entry name" value="OS01G0750732 PROTEIN"/>
    <property type="match status" value="1"/>
</dbReference>
<dbReference type="SMART" id="SM00220">
    <property type="entry name" value="S_TKc"/>
    <property type="match status" value="1"/>
</dbReference>
<dbReference type="GO" id="GO:0016020">
    <property type="term" value="C:membrane"/>
    <property type="evidence" value="ECO:0007669"/>
    <property type="project" value="UniProtKB-SubCell"/>
</dbReference>
<keyword evidence="7" id="KW-0418">Kinase</keyword>
<dbReference type="InterPro" id="IPR017441">
    <property type="entry name" value="Protein_kinase_ATP_BS"/>
</dbReference>
<keyword evidence="2" id="KW-0723">Serine/threonine-protein kinase</keyword>
<dbReference type="AlphaFoldDB" id="A0A5J9VEG7"/>
<name>A0A5J9VEG7_9POAL</name>
<dbReference type="SUPFAM" id="SSF56112">
    <property type="entry name" value="Protein kinase-like (PK-like)"/>
    <property type="match status" value="1"/>
</dbReference>
<accession>A0A5J9VEG7</accession>
<keyword evidence="5" id="KW-0732">Signal</keyword>
<evidence type="ECO:0000259" key="14">
    <source>
        <dbReference type="PROSITE" id="PS50011"/>
    </source>
</evidence>
<comment type="caution">
    <text evidence="15">The sequence shown here is derived from an EMBL/GenBank/DDBJ whole genome shotgun (WGS) entry which is preliminary data.</text>
</comment>
<dbReference type="FunFam" id="3.30.200.20:FF:000039">
    <property type="entry name" value="receptor-like protein kinase FERONIA"/>
    <property type="match status" value="1"/>
</dbReference>
<evidence type="ECO:0000256" key="8">
    <source>
        <dbReference type="ARBA" id="ARBA00022840"/>
    </source>
</evidence>
<evidence type="ECO:0000256" key="7">
    <source>
        <dbReference type="ARBA" id="ARBA00022777"/>
    </source>
</evidence>
<evidence type="ECO:0000313" key="15">
    <source>
        <dbReference type="EMBL" id="TVU34345.1"/>
    </source>
</evidence>
<feature type="domain" description="Protein kinase" evidence="14">
    <location>
        <begin position="165"/>
        <end position="445"/>
    </location>
</feature>
<proteinExistence type="predicted"/>
<reference evidence="15 16" key="1">
    <citation type="journal article" date="2019" name="Sci. Rep.">
        <title>A high-quality genome of Eragrostis curvula grass provides insights into Poaceae evolution and supports new strategies to enhance forage quality.</title>
        <authorList>
            <person name="Carballo J."/>
            <person name="Santos B.A.C.M."/>
            <person name="Zappacosta D."/>
            <person name="Garbus I."/>
            <person name="Selva J.P."/>
            <person name="Gallo C.A."/>
            <person name="Diaz A."/>
            <person name="Albertini E."/>
            <person name="Caccamo M."/>
            <person name="Echenique V."/>
        </authorList>
    </citation>
    <scope>NUCLEOTIDE SEQUENCE [LARGE SCALE GENOMIC DNA]</scope>
    <source>
        <strain evidence="16">cv. Victoria</strain>
        <tissue evidence="15">Leaf</tissue>
    </source>
</reference>
<keyword evidence="6 12" id="KW-0547">Nucleotide-binding</keyword>
<evidence type="ECO:0000256" key="1">
    <source>
        <dbReference type="ARBA" id="ARBA00004479"/>
    </source>
</evidence>
<dbReference type="FunFam" id="1.10.510.10:FF:000252">
    <property type="entry name" value="Receptor-like protein kinase FERONIA"/>
    <property type="match status" value="1"/>
</dbReference>
<evidence type="ECO:0000313" key="16">
    <source>
        <dbReference type="Proteomes" id="UP000324897"/>
    </source>
</evidence>
<feature type="binding site" evidence="12">
    <location>
        <position position="193"/>
    </location>
    <ligand>
        <name>ATP</name>
        <dbReference type="ChEBI" id="CHEBI:30616"/>
    </ligand>
</feature>
<keyword evidence="16" id="KW-1185">Reference proteome</keyword>
<evidence type="ECO:0000256" key="12">
    <source>
        <dbReference type="PROSITE-ProRule" id="PRU10141"/>
    </source>
</evidence>
<keyword evidence="11" id="KW-0325">Glycoprotein</keyword>
<evidence type="ECO:0000256" key="5">
    <source>
        <dbReference type="ARBA" id="ARBA00022729"/>
    </source>
</evidence>
<evidence type="ECO:0000256" key="11">
    <source>
        <dbReference type="ARBA" id="ARBA00023180"/>
    </source>
</evidence>
<evidence type="ECO:0000256" key="2">
    <source>
        <dbReference type="ARBA" id="ARBA00022527"/>
    </source>
</evidence>
<evidence type="ECO:0000256" key="3">
    <source>
        <dbReference type="ARBA" id="ARBA00022679"/>
    </source>
</evidence>
<keyword evidence="3" id="KW-0808">Transferase</keyword>
<dbReference type="PANTHER" id="PTHR47989:SF62">
    <property type="entry name" value="OS05G0423500 PROTEIN"/>
    <property type="match status" value="1"/>
</dbReference>
<feature type="non-terminal residue" evidence="15">
    <location>
        <position position="1"/>
    </location>
</feature>
<dbReference type="InterPro" id="IPR001245">
    <property type="entry name" value="Ser-Thr/Tyr_kinase_cat_dom"/>
</dbReference>
<evidence type="ECO:0000256" key="10">
    <source>
        <dbReference type="ARBA" id="ARBA00023136"/>
    </source>
</evidence>
<dbReference type="PROSITE" id="PS00107">
    <property type="entry name" value="PROTEIN_KINASE_ATP"/>
    <property type="match status" value="1"/>
</dbReference>
<gene>
    <name evidence="15" type="ORF">EJB05_16177</name>
</gene>
<dbReference type="Proteomes" id="UP000324897">
    <property type="component" value="Unassembled WGS sequence"/>
</dbReference>
<dbReference type="CDD" id="cd14066">
    <property type="entry name" value="STKc_IRAK"/>
    <property type="match status" value="1"/>
</dbReference>
<dbReference type="GO" id="GO:0005524">
    <property type="term" value="F:ATP binding"/>
    <property type="evidence" value="ECO:0007669"/>
    <property type="project" value="UniProtKB-UniRule"/>
</dbReference>
<sequence>MGPLQSDKRTKSERQHVTSETTRHPLTCTCNVFVDCSSSFLARFLSLPRLSLSSRHHLFSPPPAGRRLSRACSHHPTTGLILLLSVERRCASCFLSVVRCCWAARTADLYGVGSVSFAAAGAGQVVNIMANCFGFTRPKLKAPKNQHSKIQTFPFHLLQQATNNFDEEQVVGKGGFGKVYQGVLEDGTRVAVKRKDPGSSQGLVEFQVEIELLQELNHPNLVSLIGYCDEGNEMILIYEYMENGTLTSHLYGSDEPSLDWKQRLEAVVGAAKGLQYLHAEHYVHTGSAKAIIHRDVKSANILLDYKLCAKVGDFGISKTGPELDQTHVTTLVKGSFGYLDLEYYKTQQLTEKSDVYSFGVVLLEVLCGRPAIDRKLLREKVNLAEWGMKMLNEGKLEQIVDQKISSTIKPCSLDLFGKIVAKCLADERNERPSMEDVLRDLEMVLSKEDKNPFKRSVGKMCLRASNVPDDISAPSTTMSHVSPVLDEGISVAGHGVSSQLIQAGERKPLARSLAFRRDDLSGPSRSQVSPVLDEGISAAGN</sequence>
<evidence type="ECO:0000256" key="13">
    <source>
        <dbReference type="SAM" id="MobiDB-lite"/>
    </source>
</evidence>
<keyword evidence="8 12" id="KW-0067">ATP-binding</keyword>
<keyword evidence="4" id="KW-0812">Transmembrane</keyword>
<dbReference type="EMBL" id="RWGY01000009">
    <property type="protein sequence ID" value="TVU34345.1"/>
    <property type="molecule type" value="Genomic_DNA"/>
</dbReference>
<comment type="subcellular location">
    <subcellularLocation>
        <location evidence="1">Membrane</location>
        <topology evidence="1">Single-pass type I membrane protein</topology>
    </subcellularLocation>
</comment>
<dbReference type="Gene3D" id="3.30.200.20">
    <property type="entry name" value="Phosphorylase Kinase, domain 1"/>
    <property type="match status" value="1"/>
</dbReference>
<dbReference type="Gramene" id="TVU34345">
    <property type="protein sequence ID" value="TVU34345"/>
    <property type="gene ID" value="EJB05_16177"/>
</dbReference>
<keyword evidence="9" id="KW-1133">Transmembrane helix</keyword>
<dbReference type="InterPro" id="IPR008271">
    <property type="entry name" value="Ser/Thr_kinase_AS"/>
</dbReference>
<dbReference type="InterPro" id="IPR000719">
    <property type="entry name" value="Prot_kinase_dom"/>
</dbReference>
<evidence type="ECO:0000256" key="4">
    <source>
        <dbReference type="ARBA" id="ARBA00022692"/>
    </source>
</evidence>
<dbReference type="Gene3D" id="1.10.510.10">
    <property type="entry name" value="Transferase(Phosphotransferase) domain 1"/>
    <property type="match status" value="1"/>
</dbReference>